<gene>
    <name evidence="4" type="primary">hsdR</name>
    <name evidence="4" type="ORF">P9H32_06015</name>
</gene>
<dbReference type="Pfam" id="PF04851">
    <property type="entry name" value="ResIII"/>
    <property type="match status" value="1"/>
</dbReference>
<feature type="domain" description="Helicase C-terminal" evidence="3">
    <location>
        <begin position="645"/>
        <end position="806"/>
    </location>
</feature>
<dbReference type="Pfam" id="PF00271">
    <property type="entry name" value="Helicase_C"/>
    <property type="match status" value="1"/>
</dbReference>
<dbReference type="InterPro" id="IPR001650">
    <property type="entry name" value="Helicase_C-like"/>
</dbReference>
<dbReference type="InterPro" id="IPR006935">
    <property type="entry name" value="Helicase/UvrB_N"/>
</dbReference>
<keyword evidence="4" id="KW-0378">Hydrolase</keyword>
<evidence type="ECO:0000313" key="5">
    <source>
        <dbReference type="Proteomes" id="UP001290861"/>
    </source>
</evidence>
<feature type="coiled-coil region" evidence="1">
    <location>
        <begin position="140"/>
        <end position="174"/>
    </location>
</feature>
<dbReference type="SMART" id="SM00487">
    <property type="entry name" value="DEXDc"/>
    <property type="match status" value="1"/>
</dbReference>
<dbReference type="EMBL" id="JARVCO010000007">
    <property type="protein sequence ID" value="MDZ8118180.1"/>
    <property type="molecule type" value="Genomic_DNA"/>
</dbReference>
<dbReference type="Gene3D" id="3.40.50.300">
    <property type="entry name" value="P-loop containing nucleotide triphosphate hydrolases"/>
    <property type="match status" value="2"/>
</dbReference>
<protein>
    <submittedName>
        <fullName evidence="4">Type I restriction-modification system endonuclease</fullName>
        <ecNumber evidence="4">3.1.21.3</ecNumber>
    </submittedName>
</protein>
<dbReference type="Pfam" id="PF13643">
    <property type="entry name" value="DUF4145"/>
    <property type="match status" value="1"/>
</dbReference>
<feature type="domain" description="Helicase ATP-binding" evidence="2">
    <location>
        <begin position="386"/>
        <end position="571"/>
    </location>
</feature>
<dbReference type="PANTHER" id="PTHR47396:SF1">
    <property type="entry name" value="ATP-DEPENDENT HELICASE IRC3-RELATED"/>
    <property type="match status" value="1"/>
</dbReference>
<proteinExistence type="predicted"/>
<dbReference type="InterPro" id="IPR025285">
    <property type="entry name" value="DUF4145"/>
</dbReference>
<organism evidence="4 5">
    <name type="scientific">Pontiella agarivorans</name>
    <dbReference type="NCBI Taxonomy" id="3038953"/>
    <lineage>
        <taxon>Bacteria</taxon>
        <taxon>Pseudomonadati</taxon>
        <taxon>Kiritimatiellota</taxon>
        <taxon>Kiritimatiellia</taxon>
        <taxon>Kiritimatiellales</taxon>
        <taxon>Pontiellaceae</taxon>
        <taxon>Pontiella</taxon>
    </lineage>
</organism>
<dbReference type="CDD" id="cd18799">
    <property type="entry name" value="SF2_C_EcoAI-like"/>
    <property type="match status" value="1"/>
</dbReference>
<accession>A0ABU5MVF9</accession>
<dbReference type="PROSITE" id="PS51194">
    <property type="entry name" value="HELICASE_CTER"/>
    <property type="match status" value="1"/>
</dbReference>
<dbReference type="Gene3D" id="3.90.1570.30">
    <property type="match status" value="1"/>
</dbReference>
<sequence length="1079" mass="123797">MSNFDFLMEQWPEVAEMGVLAEKHLYQDPNAALIKLRLLAETQTRYLIAYENLNEPFDGTQIKRLNLLQSKGIIPDTLGPLFHSIRKAGNRATHEGFGSVEAAQTQLKVAYRLAEWFAKTYSTGHVTVQPFSMPEPAESQEELEFLASELIRANEQLEQENSKLLKKLETVKGQEVTKEQRSERRKSSARVSKKIKLSEAETRQLIDDQLNAAGWIADTVNLRYAKGTRPEKGRNKAIAEWPTASGPADYALFVGMDLIGFVEAKKWDRQVVSDVGQAKRYSRDVEIKGEESFIAGPWNQYKAPFMFATNGRPYLQQLKDKSGIWFLDGREPTNHPKPLHAWYSPEGLKDLLKHNIPEACKKLGQEPFDYLGLRRYQETAIRKVEEALQNNQKSILLAMATGTGKTRTALGLIYRMIKSDRFKRVLFLVDRNALGEQASNSFHDVQIEDFLSFAETFGVKDITKADVESDTRVDVSTVQSMMRRIMFNSNDANIPTVDQYDCIVVDEAHRGYTLDREMSDTELEYRDQNDYISKYRKVIEYFDAVKIGMTATPAPHTAEIFGKPVYTYSYREAVIDGWLIDHEPPHQITTKLSKSGIKWKKGETVPVLDTKTGEVTNLEEIPDELNIEVDGFNQKVLTTKFNRTVVKELIKDLDPNGDEKTLIYAATDDHADTVVRILKEEFDAMGCPVDDDAIQKITGSIDRPSQAIRHFKNEKFPNIAVTVDLLTTGIDVPAICNLVFIRRVRSRILYEQMLGRATRLCPEIKKDHFNIYDAVRMYEALEKVTNMKPVAPNPKTTLVTLVEELLDMDDPDKQKLHIDQLVAKLQRKARGLKGEAAEKFETLTGGVTITEFIKDLREAEPQQVHTIVQNSRRYFEFLDENNRQPRRVLISNHEDELESHTRGYGKAEKPEDYLNEFKAFILDNMNKIPALSIVCQRPRELTRQSLKELKLELDLHGFSEKTLRVAWHEWTNEDIAADVISFIRRQALGDPLLSHEERIKNAVQKIRAMSDWTAIQKNWLDRFEMQLMKENIIQKDDLNEGVFQEEGGFNRINKIFQGRLTEVIDQLNEALYPEQRMYG</sequence>
<evidence type="ECO:0000313" key="4">
    <source>
        <dbReference type="EMBL" id="MDZ8118180.1"/>
    </source>
</evidence>
<dbReference type="PANTHER" id="PTHR47396">
    <property type="entry name" value="TYPE I RESTRICTION ENZYME ECOKI R PROTEIN"/>
    <property type="match status" value="1"/>
</dbReference>
<comment type="caution">
    <text evidence="4">The sequence shown here is derived from an EMBL/GenBank/DDBJ whole genome shotgun (WGS) entry which is preliminary data.</text>
</comment>
<dbReference type="InterPro" id="IPR014001">
    <property type="entry name" value="Helicase_ATP-bd"/>
</dbReference>
<keyword evidence="5" id="KW-1185">Reference proteome</keyword>
<dbReference type="InterPro" id="IPR050742">
    <property type="entry name" value="Helicase_Restrict-Modif_Enz"/>
</dbReference>
<dbReference type="PROSITE" id="PS51192">
    <property type="entry name" value="HELICASE_ATP_BIND_1"/>
    <property type="match status" value="1"/>
</dbReference>
<reference evidence="4 5" key="1">
    <citation type="journal article" date="2024" name="Appl. Environ. Microbiol.">
        <title>Pontiella agarivorans sp. nov., a novel marine anaerobic bacterium capable of degrading macroalgal polysaccharides and fixing nitrogen.</title>
        <authorList>
            <person name="Liu N."/>
            <person name="Kivenson V."/>
            <person name="Peng X."/>
            <person name="Cui Z."/>
            <person name="Lankiewicz T.S."/>
            <person name="Gosselin K.M."/>
            <person name="English C.J."/>
            <person name="Blair E.M."/>
            <person name="O'Malley M.A."/>
            <person name="Valentine D.L."/>
        </authorList>
    </citation>
    <scope>NUCLEOTIDE SEQUENCE [LARGE SCALE GENOMIC DNA]</scope>
    <source>
        <strain evidence="4 5">NLcol2</strain>
    </source>
</reference>
<name>A0ABU5MVF9_9BACT</name>
<dbReference type="NCBIfam" id="NF008521">
    <property type="entry name" value="PRK11448.1"/>
    <property type="match status" value="1"/>
</dbReference>
<dbReference type="GO" id="GO:0009035">
    <property type="term" value="F:type I site-specific deoxyribonuclease activity"/>
    <property type="evidence" value="ECO:0007669"/>
    <property type="project" value="UniProtKB-EC"/>
</dbReference>
<dbReference type="SUPFAM" id="SSF52540">
    <property type="entry name" value="P-loop containing nucleoside triphosphate hydrolases"/>
    <property type="match status" value="1"/>
</dbReference>
<dbReference type="RefSeq" id="WP_322607979.1">
    <property type="nucleotide sequence ID" value="NZ_JARVCO010000007.1"/>
</dbReference>
<keyword evidence="4" id="KW-0540">Nuclease</keyword>
<evidence type="ECO:0000259" key="3">
    <source>
        <dbReference type="PROSITE" id="PS51194"/>
    </source>
</evidence>
<dbReference type="EC" id="3.1.21.3" evidence="4"/>
<dbReference type="InterPro" id="IPR027417">
    <property type="entry name" value="P-loop_NTPase"/>
</dbReference>
<keyword evidence="4" id="KW-0255">Endonuclease</keyword>
<dbReference type="CDD" id="cd18032">
    <property type="entry name" value="DEXHc_RE_I_III_res"/>
    <property type="match status" value="1"/>
</dbReference>
<dbReference type="Pfam" id="PF08463">
    <property type="entry name" value="EcoEI_R_C"/>
    <property type="match status" value="1"/>
</dbReference>
<evidence type="ECO:0000256" key="1">
    <source>
        <dbReference type="SAM" id="Coils"/>
    </source>
</evidence>
<evidence type="ECO:0000259" key="2">
    <source>
        <dbReference type="PROSITE" id="PS51192"/>
    </source>
</evidence>
<keyword evidence="1" id="KW-0175">Coiled coil</keyword>
<dbReference type="Proteomes" id="UP001290861">
    <property type="component" value="Unassembled WGS sequence"/>
</dbReference>
<dbReference type="InterPro" id="IPR013670">
    <property type="entry name" value="EcoEI_R_C_dom"/>
</dbReference>
<dbReference type="SMART" id="SM00490">
    <property type="entry name" value="HELICc"/>
    <property type="match status" value="1"/>
</dbReference>